<organism evidence="1 2">
    <name type="scientific">Plasmopara halstedii</name>
    <name type="common">Downy mildew of sunflower</name>
    <dbReference type="NCBI Taxonomy" id="4781"/>
    <lineage>
        <taxon>Eukaryota</taxon>
        <taxon>Sar</taxon>
        <taxon>Stramenopiles</taxon>
        <taxon>Oomycota</taxon>
        <taxon>Peronosporomycetes</taxon>
        <taxon>Peronosporales</taxon>
        <taxon>Peronosporaceae</taxon>
        <taxon>Plasmopara</taxon>
    </lineage>
</organism>
<accession>A0A0P1AWF2</accession>
<evidence type="ECO:0000313" key="2">
    <source>
        <dbReference type="Proteomes" id="UP000054928"/>
    </source>
</evidence>
<dbReference type="AlphaFoldDB" id="A0A0P1AWF2"/>
<protein>
    <submittedName>
        <fullName evidence="1">Endomembrane protein 70-like</fullName>
    </submittedName>
</protein>
<reference evidence="2" key="1">
    <citation type="submission" date="2014-09" db="EMBL/GenBank/DDBJ databases">
        <authorList>
            <person name="Sharma Rahul"/>
            <person name="Thines Marco"/>
        </authorList>
    </citation>
    <scope>NUCLEOTIDE SEQUENCE [LARGE SCALE GENOMIC DNA]</scope>
</reference>
<name>A0A0P1AWF2_PLAHL</name>
<dbReference type="EMBL" id="CCYD01002047">
    <property type="protein sequence ID" value="CEG46135.1"/>
    <property type="molecule type" value="Genomic_DNA"/>
</dbReference>
<sequence length="316" mass="36688">MNTLEPTPFLDKERLTRWVYLAFALSTLYVVERAKRTRIPSENFFGMAASLLPTELSHEVALLHACLAGFLIKHKVPIFSHWSGAFAGLMQCINAANLLEWYKQNLLSKKVFRDAFVSSDIDPEKLKNIGAMNFKRWLTVFLPLPQPLAISLSYTAVSKVCTVTYAYVGRNKTKQLLMDVYRHQDAPHIAPIFLYIHGGGWVIAYCMNKLQGVDILNWDDMFSEHTADFWVFAEEVLYVIQAQRLIDLIRLRETNVHGDSLPAYEQELRQRIFAFWKERENMTKAMFDNIISYTDEKDETVITPLWESYQEFLNKN</sequence>
<dbReference type="Gene3D" id="3.40.50.1820">
    <property type="entry name" value="alpha/beta hydrolase"/>
    <property type="match status" value="1"/>
</dbReference>
<evidence type="ECO:0000313" key="1">
    <source>
        <dbReference type="EMBL" id="CEG46135.1"/>
    </source>
</evidence>
<dbReference type="RefSeq" id="XP_024582504.1">
    <property type="nucleotide sequence ID" value="XM_024716958.1"/>
</dbReference>
<proteinExistence type="predicted"/>
<dbReference type="OrthoDB" id="19653at2759"/>
<dbReference type="GeneID" id="36397610"/>
<dbReference type="Proteomes" id="UP000054928">
    <property type="component" value="Unassembled WGS sequence"/>
</dbReference>
<dbReference type="InterPro" id="IPR029058">
    <property type="entry name" value="AB_hydrolase_fold"/>
</dbReference>
<keyword evidence="2" id="KW-1185">Reference proteome</keyword>